<feature type="transmembrane region" description="Helical" evidence="8">
    <location>
        <begin position="116"/>
        <end position="133"/>
    </location>
</feature>
<keyword evidence="4 10" id="KW-0808">Transferase</keyword>
<dbReference type="AlphaFoldDB" id="A0A317MZF6"/>
<dbReference type="PANTHER" id="PTHR30576">
    <property type="entry name" value="COLANIC BIOSYNTHESIS UDP-GLUCOSE LIPID CARRIER TRANSFERASE"/>
    <property type="match status" value="1"/>
</dbReference>
<dbReference type="PANTHER" id="PTHR30576:SF4">
    <property type="entry name" value="UNDECAPRENYL-PHOSPHATE GALACTOSE PHOSPHOTRANSFERASE"/>
    <property type="match status" value="1"/>
</dbReference>
<feature type="transmembrane region" description="Helical" evidence="8">
    <location>
        <begin position="76"/>
        <end position="95"/>
    </location>
</feature>
<evidence type="ECO:0000313" key="10">
    <source>
        <dbReference type="EMBL" id="PWV65625.1"/>
    </source>
</evidence>
<evidence type="ECO:0000256" key="8">
    <source>
        <dbReference type="SAM" id="Phobius"/>
    </source>
</evidence>
<dbReference type="EMBL" id="QGTJ01000001">
    <property type="protein sequence ID" value="PWV65625.1"/>
    <property type="molecule type" value="Genomic_DNA"/>
</dbReference>
<dbReference type="Pfam" id="PF02397">
    <property type="entry name" value="Bac_transf"/>
    <property type="match status" value="1"/>
</dbReference>
<feature type="domain" description="Bacterial sugar transferase" evidence="9">
    <location>
        <begin position="311"/>
        <end position="409"/>
    </location>
</feature>
<comment type="similarity">
    <text evidence="2">Belongs to the bacterial sugar transferase family.</text>
</comment>
<evidence type="ECO:0000259" key="9">
    <source>
        <dbReference type="Pfam" id="PF02397"/>
    </source>
</evidence>
<evidence type="ECO:0000256" key="2">
    <source>
        <dbReference type="ARBA" id="ARBA00006464"/>
    </source>
</evidence>
<dbReference type="OrthoDB" id="9808602at2"/>
<comment type="caution">
    <text evidence="10">The sequence shown here is derived from an EMBL/GenBank/DDBJ whole genome shotgun (WGS) entry which is preliminary data.</text>
</comment>
<sequence>MMAEDVDSSKLIKPVLRNYPCKRVWLDTNLFIVQSTIIIFDAICLLLCFMVGQWSAWLNDHISDLSFDIWLARNGLVDASLYALVAAAIGINRFWVRGHYSKRQPFWDEVRQIVEIVFKLALVNFTLLMLVKADTSRLGMLLTWTLAVFGLPFARRFARAVLRAFNRWERPAVIVGGGFNALESGAALTDERWMGLKVVGFFVPDGEPVPCDGTRTLKGRRVPVRPLHGDPAEMFVEWEKPVIVVALEMGGLNAHTHLLHSLQRMTSELYVIPALRGLPLCGMDVGHFFSHEVLLLQVKNNLGRYGHQLAKRLFDISVSALLLLLLSPLLAWLAWAVRRDGGAAVFAHERIGQCGNTFRCLKFRTMVPDAQLRLQELLKNDPAALAEWEKDRKLKNDPRVTRIGALLRKRASTNCRSYGTY</sequence>
<proteinExistence type="inferred from homology"/>
<keyword evidence="11" id="KW-1185">Reference proteome</keyword>
<keyword evidence="6 8" id="KW-1133">Transmembrane helix</keyword>
<evidence type="ECO:0000256" key="7">
    <source>
        <dbReference type="ARBA" id="ARBA00023136"/>
    </source>
</evidence>
<evidence type="ECO:0000313" key="11">
    <source>
        <dbReference type="Proteomes" id="UP000246569"/>
    </source>
</evidence>
<evidence type="ECO:0000256" key="5">
    <source>
        <dbReference type="ARBA" id="ARBA00022692"/>
    </source>
</evidence>
<organism evidence="10 11">
    <name type="scientific">Plasticicumulans acidivorans</name>
    <dbReference type="NCBI Taxonomy" id="886464"/>
    <lineage>
        <taxon>Bacteria</taxon>
        <taxon>Pseudomonadati</taxon>
        <taxon>Pseudomonadota</taxon>
        <taxon>Gammaproteobacteria</taxon>
        <taxon>Candidatus Competibacteraceae</taxon>
        <taxon>Plasticicumulans</taxon>
    </lineage>
</organism>
<keyword evidence="7 8" id="KW-0472">Membrane</keyword>
<evidence type="ECO:0000256" key="6">
    <source>
        <dbReference type="ARBA" id="ARBA00022989"/>
    </source>
</evidence>
<dbReference type="InterPro" id="IPR003362">
    <property type="entry name" value="Bact_transf"/>
</dbReference>
<name>A0A317MZF6_9GAMM</name>
<dbReference type="Proteomes" id="UP000246569">
    <property type="component" value="Unassembled WGS sequence"/>
</dbReference>
<comment type="subcellular location">
    <subcellularLocation>
        <location evidence="1">Cell membrane</location>
    </subcellularLocation>
</comment>
<feature type="transmembrane region" description="Helical" evidence="8">
    <location>
        <begin position="139"/>
        <end position="158"/>
    </location>
</feature>
<dbReference type="GO" id="GO:0005886">
    <property type="term" value="C:plasma membrane"/>
    <property type="evidence" value="ECO:0007669"/>
    <property type="project" value="UniProtKB-SubCell"/>
</dbReference>
<dbReference type="GO" id="GO:0016780">
    <property type="term" value="F:phosphotransferase activity, for other substituted phosphate groups"/>
    <property type="evidence" value="ECO:0007669"/>
    <property type="project" value="TreeGrafter"/>
</dbReference>
<evidence type="ECO:0000256" key="4">
    <source>
        <dbReference type="ARBA" id="ARBA00022679"/>
    </source>
</evidence>
<evidence type="ECO:0000256" key="3">
    <source>
        <dbReference type="ARBA" id="ARBA00022475"/>
    </source>
</evidence>
<feature type="transmembrane region" description="Helical" evidence="8">
    <location>
        <begin position="313"/>
        <end position="335"/>
    </location>
</feature>
<accession>A0A317MZF6</accession>
<protein>
    <submittedName>
        <fullName evidence="10">Undecaprenyl-phosphate galactose phosphotransferase</fullName>
    </submittedName>
</protein>
<keyword evidence="5 8" id="KW-0812">Transmembrane</keyword>
<evidence type="ECO:0000256" key="1">
    <source>
        <dbReference type="ARBA" id="ARBA00004236"/>
    </source>
</evidence>
<feature type="transmembrane region" description="Helical" evidence="8">
    <location>
        <begin position="30"/>
        <end position="56"/>
    </location>
</feature>
<keyword evidence="3" id="KW-1003">Cell membrane</keyword>
<gene>
    <name evidence="10" type="ORF">C7443_101109</name>
</gene>
<reference evidence="10 11" key="1">
    <citation type="submission" date="2018-05" db="EMBL/GenBank/DDBJ databases">
        <title>Genomic Encyclopedia of Type Strains, Phase IV (KMG-IV): sequencing the most valuable type-strain genomes for metagenomic binning, comparative biology and taxonomic classification.</title>
        <authorList>
            <person name="Goeker M."/>
        </authorList>
    </citation>
    <scope>NUCLEOTIDE SEQUENCE [LARGE SCALE GENOMIC DNA]</scope>
    <source>
        <strain evidence="10 11">DSM 23606</strain>
    </source>
</reference>